<sequence length="188" mass="21834">MSSTKETFSTLRVKIPTAKKFRKFSKDLFQTHTEALQTMLDFFFYNEISPKERFGPTARTLENLIKKRFNAMAAIMKEMDKHGVSPTRAMMELLFEHAPQKNAPQKTSGTGNKELPANNDAFFKTAFETIELQKENTVLKQNLEQIQLQFMDTLDKVEISKSSFRKSKLQLNMKLEEYHQLKSSLKIN</sequence>
<name>A0ABW3B252_9FLAO</name>
<reference evidence="2" key="1">
    <citation type="journal article" date="2019" name="Int. J. Syst. Evol. Microbiol.">
        <title>The Global Catalogue of Microorganisms (GCM) 10K type strain sequencing project: providing services to taxonomists for standard genome sequencing and annotation.</title>
        <authorList>
            <consortium name="The Broad Institute Genomics Platform"/>
            <consortium name="The Broad Institute Genome Sequencing Center for Infectious Disease"/>
            <person name="Wu L."/>
            <person name="Ma J."/>
        </authorList>
    </citation>
    <scope>NUCLEOTIDE SEQUENCE [LARGE SCALE GENOMIC DNA]</scope>
    <source>
        <strain evidence="2">CCUG 61948</strain>
    </source>
</reference>
<dbReference type="RefSeq" id="WP_379933344.1">
    <property type="nucleotide sequence ID" value="NZ_JBHTHY010000004.1"/>
</dbReference>
<dbReference type="NCBIfam" id="NF041200">
    <property type="entry name" value="mob_BfmA_Nterm"/>
    <property type="match status" value="1"/>
</dbReference>
<evidence type="ECO:0000313" key="2">
    <source>
        <dbReference type="Proteomes" id="UP001597012"/>
    </source>
</evidence>
<proteinExistence type="predicted"/>
<organism evidence="1 2">
    <name type="scientific">Maribacter chungangensis</name>
    <dbReference type="NCBI Taxonomy" id="1069117"/>
    <lineage>
        <taxon>Bacteria</taxon>
        <taxon>Pseudomonadati</taxon>
        <taxon>Bacteroidota</taxon>
        <taxon>Flavobacteriia</taxon>
        <taxon>Flavobacteriales</taxon>
        <taxon>Flavobacteriaceae</taxon>
        <taxon>Maribacter</taxon>
    </lineage>
</organism>
<evidence type="ECO:0000313" key="1">
    <source>
        <dbReference type="EMBL" id="MFD0797195.1"/>
    </source>
</evidence>
<dbReference type="Proteomes" id="UP001597012">
    <property type="component" value="Unassembled WGS sequence"/>
</dbReference>
<keyword evidence="2" id="KW-1185">Reference proteome</keyword>
<protein>
    <submittedName>
        <fullName evidence="1">BfmA/BtgA family mobilization protein</fullName>
    </submittedName>
</protein>
<comment type="caution">
    <text evidence="1">The sequence shown here is derived from an EMBL/GenBank/DDBJ whole genome shotgun (WGS) entry which is preliminary data.</text>
</comment>
<gene>
    <name evidence="1" type="ORF">ACFQZJ_06975</name>
</gene>
<dbReference type="InterPro" id="IPR048012">
    <property type="entry name" value="BfmA-like_N"/>
</dbReference>
<accession>A0ABW3B252</accession>
<dbReference type="EMBL" id="JBHTHY010000004">
    <property type="protein sequence ID" value="MFD0797195.1"/>
    <property type="molecule type" value="Genomic_DNA"/>
</dbReference>